<dbReference type="AlphaFoldDB" id="A0A1L4CXT5"/>
<protein>
    <recommendedName>
        <fullName evidence="1">JmjC domain-containing protein</fullName>
    </recommendedName>
</protein>
<dbReference type="PANTHER" id="PTHR12461">
    <property type="entry name" value="HYPOXIA-INDUCIBLE FACTOR 1 ALPHA INHIBITOR-RELATED"/>
    <property type="match status" value="1"/>
</dbReference>
<proteinExistence type="predicted"/>
<dbReference type="EMBL" id="CP017834">
    <property type="protein sequence ID" value="APJ02758.1"/>
    <property type="molecule type" value="Genomic_DNA"/>
</dbReference>
<dbReference type="Gene3D" id="2.60.120.650">
    <property type="entry name" value="Cupin"/>
    <property type="match status" value="1"/>
</dbReference>
<evidence type="ECO:0000259" key="1">
    <source>
        <dbReference type="PROSITE" id="PS51184"/>
    </source>
</evidence>
<evidence type="ECO:0000313" key="2">
    <source>
        <dbReference type="EMBL" id="APJ02758.1"/>
    </source>
</evidence>
<accession>A0A1L4CXT5</accession>
<evidence type="ECO:0000313" key="3">
    <source>
        <dbReference type="Proteomes" id="UP000184731"/>
    </source>
</evidence>
<name>A0A1L4CXT5_9BACT</name>
<feature type="domain" description="JmjC" evidence="1">
    <location>
        <begin position="84"/>
        <end position="229"/>
    </location>
</feature>
<dbReference type="OrthoDB" id="479699at2"/>
<dbReference type="InterPro" id="IPR041667">
    <property type="entry name" value="Cupin_8"/>
</dbReference>
<dbReference type="PROSITE" id="PS51184">
    <property type="entry name" value="JMJC"/>
    <property type="match status" value="1"/>
</dbReference>
<gene>
    <name evidence="2" type="ORF">AXG55_01985</name>
</gene>
<dbReference type="SUPFAM" id="SSF51197">
    <property type="entry name" value="Clavaminate synthase-like"/>
    <property type="match status" value="1"/>
</dbReference>
<dbReference type="InterPro" id="IPR003347">
    <property type="entry name" value="JmjC_dom"/>
</dbReference>
<dbReference type="Pfam" id="PF13621">
    <property type="entry name" value="Cupin_8"/>
    <property type="match status" value="1"/>
</dbReference>
<organism evidence="2 3">
    <name type="scientific">Silvanigrella aquatica</name>
    <dbReference type="NCBI Taxonomy" id="1915309"/>
    <lineage>
        <taxon>Bacteria</taxon>
        <taxon>Pseudomonadati</taxon>
        <taxon>Bdellovibrionota</taxon>
        <taxon>Oligoflexia</taxon>
        <taxon>Silvanigrellales</taxon>
        <taxon>Silvanigrellaceae</taxon>
        <taxon>Silvanigrella</taxon>
    </lineage>
</organism>
<reference evidence="2 3" key="1">
    <citation type="submission" date="2016-10" db="EMBL/GenBank/DDBJ databases">
        <title>Silvanigrella aquatica sp. nov., isolated from a freshwater lake located in the Black Forest, Germany, description of Silvanigrellaceae fam. nov., Silvanigrellales ord. nov., reclassification of the order Bdellovibrionales in the class Oligoflexia, reclassification of the families Bacteriovoracaceae and Halobacteriovoraceae in the new order Bacteriovoracales ord. nov., and reclassification of the family Pseudobacteriovoracaceae in the order Oligoflexiales.</title>
        <authorList>
            <person name="Hahn M.W."/>
            <person name="Schmidt J."/>
            <person name="Koll U."/>
            <person name="Rohde M."/>
            <person name="Verbag S."/>
            <person name="Pitt A."/>
            <person name="Nakai R."/>
            <person name="Naganuma T."/>
            <person name="Lang E."/>
        </authorList>
    </citation>
    <scope>NUCLEOTIDE SEQUENCE [LARGE SCALE GENOMIC DNA]</scope>
    <source>
        <strain evidence="2 3">MWH-Nonnen-W8red</strain>
    </source>
</reference>
<sequence>MRNINFFLQYPFILKNFISDWSINKSDLNKTFTDKALPVEFFDSPNYHRLIFTKNLLLSDYLKNHFISNDNNEYCLISNIEVTKYFPEIIKTLKIPKQLENVPDLKITAFIAKANSSSAMHFHIQNNSLLCQIKGSKEIILLSPDIFYKIKPEYFWSKYFNHSKIDFRSMNVHFPLKSFKFTLNENDALFIPAYWWHYVENQSPSIAFALFYPQKCINYVPLKNKIHAFLGKKIESIRQKII</sequence>
<dbReference type="STRING" id="1915309.AXG55_01985"/>
<dbReference type="RefSeq" id="WP_148696466.1">
    <property type="nucleotide sequence ID" value="NZ_CP017834.1"/>
</dbReference>
<dbReference type="Proteomes" id="UP000184731">
    <property type="component" value="Chromosome"/>
</dbReference>
<dbReference type="PANTHER" id="PTHR12461:SF105">
    <property type="entry name" value="HYPOXIA-INDUCIBLE FACTOR 1-ALPHA INHIBITOR"/>
    <property type="match status" value="1"/>
</dbReference>
<keyword evidence="3" id="KW-1185">Reference proteome</keyword>
<dbReference type="SMART" id="SM00558">
    <property type="entry name" value="JmjC"/>
    <property type="match status" value="1"/>
</dbReference>
<dbReference type="KEGG" id="saqi:AXG55_01985"/>